<keyword evidence="1" id="KW-1133">Transmembrane helix</keyword>
<gene>
    <name evidence="2" type="ORF">L8V22_05735</name>
    <name evidence="3" type="ORF">WMQ01_04750</name>
</gene>
<feature type="transmembrane region" description="Helical" evidence="1">
    <location>
        <begin position="119"/>
        <end position="142"/>
    </location>
</feature>
<dbReference type="EMBL" id="JAKMUZ010000009">
    <property type="protein sequence ID" value="MCZ9296063.1"/>
    <property type="molecule type" value="Genomic_DNA"/>
</dbReference>
<evidence type="ECO:0000313" key="2">
    <source>
        <dbReference type="EMBL" id="MCZ9296063.1"/>
    </source>
</evidence>
<reference evidence="3 5" key="2">
    <citation type="submission" date="2024-01" db="EMBL/GenBank/DDBJ databases">
        <title>Description of two novel Corynebacterium species isolated from human nasal passages and skin.</title>
        <authorList>
            <person name="Popowitch E."/>
            <person name="Tran T.H."/>
            <person name="Escapa I.F."/>
            <person name="Bhatt E."/>
            <person name="Sozat A.K."/>
            <person name="Roberts A.Q."/>
            <person name="Segre J.A."/>
            <person name="Kong H."/>
            <person name="Conlan S."/>
            <person name="Lemon K.P."/>
            <person name="Kelly M.S."/>
        </authorList>
    </citation>
    <scope>NUCLEOTIDE SEQUENCE [LARGE SCALE GENOMIC DNA]</scope>
    <source>
        <strain evidence="3 5">KPL2619</strain>
    </source>
</reference>
<reference evidence="2" key="1">
    <citation type="submission" date="2022-02" db="EMBL/GenBank/DDBJ databases">
        <title>Corynebacterium sp. from urogenital microbiome.</title>
        <authorList>
            <person name="Cappelli E.A."/>
            <person name="Ribeiro T.G."/>
            <person name="Peixe L."/>
        </authorList>
    </citation>
    <scope>NUCLEOTIDE SEQUENCE</scope>
    <source>
        <strain evidence="2">C21Ua_68</strain>
    </source>
</reference>
<dbReference type="RefSeq" id="WP_238801435.1">
    <property type="nucleotide sequence ID" value="NZ_JAKMUZ010000009.1"/>
</dbReference>
<feature type="transmembrane region" description="Helical" evidence="1">
    <location>
        <begin position="162"/>
        <end position="184"/>
    </location>
</feature>
<comment type="caution">
    <text evidence="2">The sequence shown here is derived from an EMBL/GenBank/DDBJ whole genome shotgun (WGS) entry which is preliminary data.</text>
</comment>
<evidence type="ECO:0000256" key="1">
    <source>
        <dbReference type="SAM" id="Phobius"/>
    </source>
</evidence>
<evidence type="ECO:0000313" key="3">
    <source>
        <dbReference type="EMBL" id="MEK0145382.1"/>
    </source>
</evidence>
<name>A0A9X3LZY0_9CORY</name>
<proteinExistence type="predicted"/>
<dbReference type="EMBL" id="JBBMGJ010000007">
    <property type="protein sequence ID" value="MEK0145382.1"/>
    <property type="molecule type" value="Genomic_DNA"/>
</dbReference>
<evidence type="ECO:0000313" key="5">
    <source>
        <dbReference type="Proteomes" id="UP001371299"/>
    </source>
</evidence>
<accession>A0A9X3LZY0</accession>
<dbReference type="Proteomes" id="UP001371299">
    <property type="component" value="Unassembled WGS sequence"/>
</dbReference>
<organism evidence="2 4">
    <name type="scientific">Corynebacterium yonathiae</name>
    <dbReference type="NCBI Taxonomy" id="2913504"/>
    <lineage>
        <taxon>Bacteria</taxon>
        <taxon>Bacillati</taxon>
        <taxon>Actinomycetota</taxon>
        <taxon>Actinomycetes</taxon>
        <taxon>Mycobacteriales</taxon>
        <taxon>Corynebacteriaceae</taxon>
        <taxon>Corynebacterium</taxon>
    </lineage>
</organism>
<keyword evidence="1" id="KW-0472">Membrane</keyword>
<sequence>MSEMSWHLRHPDYGLMRIDLEETTTREGWTGKYLDSKRSLFTSTVNGTTRKLSYTDTDDSAYSVEFLRGNSDDNAPEDADRIELVERRGYIVPQFRGQGARVMFAAVGKVDVDKRLHRVNLWTLLLQTALTFIAATLVIDFFPKLFEKMTDIVVPSFLNGVVTGHANIVPIALAILVALTVAYTPVASQFWRARWNQPVGKEA</sequence>
<protein>
    <submittedName>
        <fullName evidence="2">Uncharacterized protein</fullName>
    </submittedName>
</protein>
<evidence type="ECO:0000313" key="4">
    <source>
        <dbReference type="Proteomes" id="UP001146439"/>
    </source>
</evidence>
<keyword evidence="1" id="KW-0812">Transmembrane</keyword>
<dbReference type="AlphaFoldDB" id="A0A9X3LZY0"/>
<keyword evidence="5" id="KW-1185">Reference proteome</keyword>
<dbReference type="Proteomes" id="UP001146439">
    <property type="component" value="Unassembled WGS sequence"/>
</dbReference>